<organism evidence="2 3">
    <name type="scientific">Catagonus wagneri</name>
    <name type="common">Chacoan peccary</name>
    <dbReference type="NCBI Taxonomy" id="51154"/>
    <lineage>
        <taxon>Eukaryota</taxon>
        <taxon>Metazoa</taxon>
        <taxon>Chordata</taxon>
        <taxon>Craniata</taxon>
        <taxon>Vertebrata</taxon>
        <taxon>Euteleostomi</taxon>
        <taxon>Mammalia</taxon>
        <taxon>Eutheria</taxon>
        <taxon>Laurasiatheria</taxon>
        <taxon>Artiodactyla</taxon>
        <taxon>Suina</taxon>
        <taxon>Tayassuidae</taxon>
        <taxon>Catagonus</taxon>
    </lineage>
</organism>
<keyword evidence="1" id="KW-0472">Membrane</keyword>
<feature type="transmembrane region" description="Helical" evidence="1">
    <location>
        <begin position="39"/>
        <end position="59"/>
    </location>
</feature>
<sequence>LAVQYHQSTAWQVITGGLGILCVVLMTTVGVLLANCNEYFLLFSTCLILIIGAKEFVFLTSTKLQKS</sequence>
<dbReference type="Ensembl" id="ENSCWAT00000015347.1">
    <property type="protein sequence ID" value="ENSCWAP00000014145.1"/>
    <property type="gene ID" value="ENSCWAG00000010960.1"/>
</dbReference>
<dbReference type="Proteomes" id="UP000694540">
    <property type="component" value="Unplaced"/>
</dbReference>
<name>A0A8C3WGA2_9CETA</name>
<protein>
    <submittedName>
        <fullName evidence="2">Uncharacterized protein</fullName>
    </submittedName>
</protein>
<proteinExistence type="predicted"/>
<evidence type="ECO:0000256" key="1">
    <source>
        <dbReference type="SAM" id="Phobius"/>
    </source>
</evidence>
<reference evidence="2" key="2">
    <citation type="submission" date="2025-09" db="UniProtKB">
        <authorList>
            <consortium name="Ensembl"/>
        </authorList>
    </citation>
    <scope>IDENTIFICATION</scope>
</reference>
<keyword evidence="1" id="KW-1133">Transmembrane helix</keyword>
<reference evidence="2" key="1">
    <citation type="submission" date="2025-08" db="UniProtKB">
        <authorList>
            <consortium name="Ensembl"/>
        </authorList>
    </citation>
    <scope>IDENTIFICATION</scope>
</reference>
<feature type="transmembrane region" description="Helical" evidence="1">
    <location>
        <begin position="12"/>
        <end position="33"/>
    </location>
</feature>
<evidence type="ECO:0000313" key="2">
    <source>
        <dbReference type="Ensembl" id="ENSCWAP00000014145.1"/>
    </source>
</evidence>
<dbReference type="AlphaFoldDB" id="A0A8C3WGA2"/>
<keyword evidence="3" id="KW-1185">Reference proteome</keyword>
<keyword evidence="1" id="KW-0812">Transmembrane</keyword>
<evidence type="ECO:0000313" key="3">
    <source>
        <dbReference type="Proteomes" id="UP000694540"/>
    </source>
</evidence>
<accession>A0A8C3WGA2</accession>